<protein>
    <submittedName>
        <fullName evidence="2">Uncharacterized protein</fullName>
    </submittedName>
</protein>
<evidence type="ECO:0000256" key="1">
    <source>
        <dbReference type="SAM" id="MobiDB-lite"/>
    </source>
</evidence>
<evidence type="ECO:0000313" key="2">
    <source>
        <dbReference type="EMBL" id="JAD56539.1"/>
    </source>
</evidence>
<dbReference type="EMBL" id="GBRH01241356">
    <property type="protein sequence ID" value="JAD56539.1"/>
    <property type="molecule type" value="Transcribed_RNA"/>
</dbReference>
<accession>A0A0A9AXS7</accession>
<name>A0A0A9AXS7_ARUDO</name>
<proteinExistence type="predicted"/>
<reference evidence="2" key="2">
    <citation type="journal article" date="2015" name="Data Brief">
        <title>Shoot transcriptome of the giant reed, Arundo donax.</title>
        <authorList>
            <person name="Barrero R.A."/>
            <person name="Guerrero F.D."/>
            <person name="Moolhuijzen P."/>
            <person name="Goolsby J.A."/>
            <person name="Tidwell J."/>
            <person name="Bellgard S.E."/>
            <person name="Bellgard M.I."/>
        </authorList>
    </citation>
    <scope>NUCLEOTIDE SEQUENCE</scope>
    <source>
        <tissue evidence="2">Shoot tissue taken approximately 20 cm above the soil surface</tissue>
    </source>
</reference>
<sequence length="50" mass="5054">MSTRRGPLLEVCSIIAAGTTVLLSTLSPGERLSGSPSPATTQLANTRAAV</sequence>
<dbReference type="AlphaFoldDB" id="A0A0A9AXS7"/>
<feature type="compositionally biased region" description="Polar residues" evidence="1">
    <location>
        <begin position="34"/>
        <end position="50"/>
    </location>
</feature>
<feature type="region of interest" description="Disordered" evidence="1">
    <location>
        <begin position="27"/>
        <end position="50"/>
    </location>
</feature>
<organism evidence="2">
    <name type="scientific">Arundo donax</name>
    <name type="common">Giant reed</name>
    <name type="synonym">Donax arundinaceus</name>
    <dbReference type="NCBI Taxonomy" id="35708"/>
    <lineage>
        <taxon>Eukaryota</taxon>
        <taxon>Viridiplantae</taxon>
        <taxon>Streptophyta</taxon>
        <taxon>Embryophyta</taxon>
        <taxon>Tracheophyta</taxon>
        <taxon>Spermatophyta</taxon>
        <taxon>Magnoliopsida</taxon>
        <taxon>Liliopsida</taxon>
        <taxon>Poales</taxon>
        <taxon>Poaceae</taxon>
        <taxon>PACMAD clade</taxon>
        <taxon>Arundinoideae</taxon>
        <taxon>Arundineae</taxon>
        <taxon>Arundo</taxon>
    </lineage>
</organism>
<reference evidence="2" key="1">
    <citation type="submission" date="2014-09" db="EMBL/GenBank/DDBJ databases">
        <authorList>
            <person name="Magalhaes I.L.F."/>
            <person name="Oliveira U."/>
            <person name="Santos F.R."/>
            <person name="Vidigal T.H.D.A."/>
            <person name="Brescovit A.D."/>
            <person name="Santos A.J."/>
        </authorList>
    </citation>
    <scope>NUCLEOTIDE SEQUENCE</scope>
    <source>
        <tissue evidence="2">Shoot tissue taken approximately 20 cm above the soil surface</tissue>
    </source>
</reference>